<dbReference type="PANTHER" id="PTHR43795:SF39">
    <property type="entry name" value="AMINOTRANSFERASE CLASS I_CLASSII DOMAIN-CONTAINING PROTEIN"/>
    <property type="match status" value="1"/>
</dbReference>
<dbReference type="InterPro" id="IPR050478">
    <property type="entry name" value="Ethylene_sulfur-biosynth"/>
</dbReference>
<dbReference type="GO" id="GO:0006520">
    <property type="term" value="P:amino acid metabolic process"/>
    <property type="evidence" value="ECO:0007669"/>
    <property type="project" value="TreeGrafter"/>
</dbReference>
<dbReference type="Gene3D" id="3.90.1150.10">
    <property type="entry name" value="Aspartate Aminotransferase, domain 1"/>
    <property type="match status" value="1"/>
</dbReference>
<dbReference type="InterPro" id="IPR004839">
    <property type="entry name" value="Aminotransferase_I/II_large"/>
</dbReference>
<comment type="caution">
    <text evidence="4">The sequence shown here is derived from an EMBL/GenBank/DDBJ whole genome shotgun (WGS) entry which is preliminary data.</text>
</comment>
<evidence type="ECO:0000313" key="5">
    <source>
        <dbReference type="EMBL" id="CAF4110360.1"/>
    </source>
</evidence>
<evidence type="ECO:0000256" key="2">
    <source>
        <dbReference type="ARBA" id="ARBA00022898"/>
    </source>
</evidence>
<dbReference type="EMBL" id="CAJNON010000538">
    <property type="protein sequence ID" value="CAF1308313.1"/>
    <property type="molecule type" value="Genomic_DNA"/>
</dbReference>
<gene>
    <name evidence="5" type="ORF">OKA104_LOCUS36172</name>
    <name evidence="4" type="ORF">VCS650_LOCUS31447</name>
</gene>
<evidence type="ECO:0000256" key="1">
    <source>
        <dbReference type="ARBA" id="ARBA00007441"/>
    </source>
</evidence>
<dbReference type="Proteomes" id="UP000663881">
    <property type="component" value="Unassembled WGS sequence"/>
</dbReference>
<dbReference type="CDD" id="cd00609">
    <property type="entry name" value="AAT_like"/>
    <property type="match status" value="1"/>
</dbReference>
<sequence>MNTLSTRGQQMAACVSPLINNYMAVQKNPYDDELNPNGICNFGVAENYLCEDELISKLESIHIWEKNHIYYPNSLGQISLRKTLCNFFQKYFHLNYQLDPHRMIISSGLSGVMSLVSFLIGDKDDVLLIASPYYTAFDHDVSALSNCAIFPCPLLEQDTGKFTFSVEIFQHGYTKAINQGLHPCGIIIVNPHNPLGDIYNEETIRPVLEFAAEKQLHVIIDEIYALSTFENEKTFPSFLNYKSIIDPERTHFVWSLSKDFSLSGLRLGVLYAGSKALCSCGAAVNFLQVPSTIVQEILAVALSDYQWIDSYIKLNRLRLTTQYENVKKQIENIDSRIYVRPSKAAFFLWTDFRSILHEVTFEEEKRLFQIIFDHGVYIVSGFFLGCSQPGWFRIIFSVKETWIEEGIKRIKLALDVYRHSRIPSNV</sequence>
<reference evidence="4" key="1">
    <citation type="submission" date="2021-02" db="EMBL/GenBank/DDBJ databases">
        <authorList>
            <person name="Nowell W R."/>
        </authorList>
    </citation>
    <scope>NUCLEOTIDE SEQUENCE</scope>
</reference>
<dbReference type="InterPro" id="IPR015422">
    <property type="entry name" value="PyrdxlP-dep_Trfase_small"/>
</dbReference>
<dbReference type="PANTHER" id="PTHR43795">
    <property type="entry name" value="BIFUNCTIONAL ASPARTATE AMINOTRANSFERASE AND GLUTAMATE/ASPARTATE-PREPHENATE AMINOTRANSFERASE-RELATED"/>
    <property type="match status" value="1"/>
</dbReference>
<keyword evidence="2" id="KW-0663">Pyridoxal phosphate</keyword>
<protein>
    <recommendedName>
        <fullName evidence="3">Aminotransferase class I/classII large domain-containing protein</fullName>
    </recommendedName>
</protein>
<proteinExistence type="inferred from homology"/>
<dbReference type="EMBL" id="CAJOAY010005519">
    <property type="protein sequence ID" value="CAF4110360.1"/>
    <property type="molecule type" value="Genomic_DNA"/>
</dbReference>
<dbReference type="OrthoDB" id="691673at2759"/>
<dbReference type="GO" id="GO:0030170">
    <property type="term" value="F:pyridoxal phosphate binding"/>
    <property type="evidence" value="ECO:0007669"/>
    <property type="project" value="InterPro"/>
</dbReference>
<dbReference type="AlphaFoldDB" id="A0A815E9A5"/>
<dbReference type="Pfam" id="PF00155">
    <property type="entry name" value="Aminotran_1_2"/>
    <property type="match status" value="1"/>
</dbReference>
<evidence type="ECO:0000259" key="3">
    <source>
        <dbReference type="Pfam" id="PF00155"/>
    </source>
</evidence>
<dbReference type="Gene3D" id="3.40.640.10">
    <property type="entry name" value="Type I PLP-dependent aspartate aminotransferase-like (Major domain)"/>
    <property type="match status" value="1"/>
</dbReference>
<dbReference type="InterPro" id="IPR004838">
    <property type="entry name" value="NHTrfase_class1_PyrdxlP-BS"/>
</dbReference>
<dbReference type="Proteomes" id="UP000663891">
    <property type="component" value="Unassembled WGS sequence"/>
</dbReference>
<organism evidence="4 6">
    <name type="scientific">Adineta steineri</name>
    <dbReference type="NCBI Taxonomy" id="433720"/>
    <lineage>
        <taxon>Eukaryota</taxon>
        <taxon>Metazoa</taxon>
        <taxon>Spiralia</taxon>
        <taxon>Gnathifera</taxon>
        <taxon>Rotifera</taxon>
        <taxon>Eurotatoria</taxon>
        <taxon>Bdelloidea</taxon>
        <taxon>Adinetida</taxon>
        <taxon>Adinetidae</taxon>
        <taxon>Adineta</taxon>
    </lineage>
</organism>
<dbReference type="PRINTS" id="PR00753">
    <property type="entry name" value="ACCSYNTHASE"/>
</dbReference>
<dbReference type="GO" id="GO:0008483">
    <property type="term" value="F:transaminase activity"/>
    <property type="evidence" value="ECO:0007669"/>
    <property type="project" value="TreeGrafter"/>
</dbReference>
<dbReference type="PROSITE" id="PS00105">
    <property type="entry name" value="AA_TRANSFER_CLASS_1"/>
    <property type="match status" value="1"/>
</dbReference>
<evidence type="ECO:0000313" key="4">
    <source>
        <dbReference type="EMBL" id="CAF1308313.1"/>
    </source>
</evidence>
<dbReference type="SUPFAM" id="SSF53383">
    <property type="entry name" value="PLP-dependent transferases"/>
    <property type="match status" value="1"/>
</dbReference>
<name>A0A815E9A5_9BILA</name>
<dbReference type="InterPro" id="IPR015424">
    <property type="entry name" value="PyrdxlP-dep_Trfase"/>
</dbReference>
<evidence type="ECO:0000313" key="6">
    <source>
        <dbReference type="Proteomes" id="UP000663891"/>
    </source>
</evidence>
<comment type="similarity">
    <text evidence="1">Belongs to the class-I pyridoxal-phosphate-dependent aminotransferase family.</text>
</comment>
<feature type="domain" description="Aminotransferase class I/classII large" evidence="3">
    <location>
        <begin position="71"/>
        <end position="410"/>
    </location>
</feature>
<accession>A0A815E9A5</accession>
<dbReference type="InterPro" id="IPR015421">
    <property type="entry name" value="PyrdxlP-dep_Trfase_major"/>
</dbReference>